<evidence type="ECO:0000313" key="2">
    <source>
        <dbReference type="Proteomes" id="UP001168146"/>
    </source>
</evidence>
<dbReference type="EMBL" id="JASUXU010000956">
    <property type="protein sequence ID" value="KAK0296174.1"/>
    <property type="molecule type" value="Genomic_DNA"/>
</dbReference>
<protein>
    <submittedName>
        <fullName evidence="1">Uncharacterized protein</fullName>
    </submittedName>
</protein>
<reference evidence="1" key="1">
    <citation type="submission" date="2021-12" db="EMBL/GenBank/DDBJ databases">
        <title>Black yeast isolated from Biological Soil Crust.</title>
        <authorList>
            <person name="Kurbessoian T."/>
        </authorList>
    </citation>
    <scope>NUCLEOTIDE SEQUENCE</scope>
    <source>
        <strain evidence="1">CCFEE 5208</strain>
    </source>
</reference>
<dbReference type="Proteomes" id="UP001168146">
    <property type="component" value="Unassembled WGS sequence"/>
</dbReference>
<comment type="caution">
    <text evidence="1">The sequence shown here is derived from an EMBL/GenBank/DDBJ whole genome shotgun (WGS) entry which is preliminary data.</text>
</comment>
<sequence>MDSSMGNSLQSFRTIAPALDLDSGNEVRAELEGDILYDWSLVDFEGDTWMIDISEK</sequence>
<proteinExistence type="predicted"/>
<organism evidence="1 2">
    <name type="scientific">Friedmanniomyces endolithicus</name>
    <dbReference type="NCBI Taxonomy" id="329885"/>
    <lineage>
        <taxon>Eukaryota</taxon>
        <taxon>Fungi</taxon>
        <taxon>Dikarya</taxon>
        <taxon>Ascomycota</taxon>
        <taxon>Pezizomycotina</taxon>
        <taxon>Dothideomycetes</taxon>
        <taxon>Dothideomycetidae</taxon>
        <taxon>Mycosphaerellales</taxon>
        <taxon>Teratosphaeriaceae</taxon>
        <taxon>Friedmanniomyces</taxon>
    </lineage>
</organism>
<gene>
    <name evidence="1" type="ORF">LTR82_018393</name>
</gene>
<accession>A0AAN6F2D4</accession>
<name>A0AAN6F2D4_9PEZI</name>
<evidence type="ECO:0000313" key="1">
    <source>
        <dbReference type="EMBL" id="KAK0296174.1"/>
    </source>
</evidence>
<feature type="non-terminal residue" evidence="1">
    <location>
        <position position="56"/>
    </location>
</feature>
<dbReference type="AlphaFoldDB" id="A0AAN6F2D4"/>